<dbReference type="EMBL" id="RCZD01000008">
    <property type="protein sequence ID" value="TPG59966.1"/>
    <property type="molecule type" value="Genomic_DNA"/>
</dbReference>
<evidence type="ECO:0000313" key="1">
    <source>
        <dbReference type="EMBL" id="TPG59966.1"/>
    </source>
</evidence>
<dbReference type="InterPro" id="IPR045384">
    <property type="entry name" value="DUF6527"/>
</dbReference>
<keyword evidence="2" id="KW-1185">Reference proteome</keyword>
<evidence type="ECO:0000313" key="2">
    <source>
        <dbReference type="Proteomes" id="UP000317663"/>
    </source>
</evidence>
<reference evidence="1 2" key="1">
    <citation type="journal article" date="2019" name="Environ. Microbiol.">
        <title>Species interactions and distinct microbial communities in high Arctic permafrost affected cryosols are associated with the CH4 and CO2 gas fluxes.</title>
        <authorList>
            <person name="Altshuler I."/>
            <person name="Hamel J."/>
            <person name="Turney S."/>
            <person name="Magnuson E."/>
            <person name="Levesque R."/>
            <person name="Greer C."/>
            <person name="Whyte L.G."/>
        </authorList>
    </citation>
    <scope>NUCLEOTIDE SEQUENCE [LARGE SCALE GENOMIC DNA]</scope>
    <source>
        <strain evidence="1 2">E4</strain>
    </source>
</reference>
<dbReference type="AlphaFoldDB" id="A0A502GG39"/>
<name>A0A502GG39_9GAMM</name>
<protein>
    <submittedName>
        <fullName evidence="1">Ammonia monooxygenase</fullName>
    </submittedName>
</protein>
<comment type="caution">
    <text evidence="1">The sequence shown here is derived from an EMBL/GenBank/DDBJ whole genome shotgun (WGS) entry which is preliminary data.</text>
</comment>
<keyword evidence="1" id="KW-0560">Oxidoreductase</keyword>
<dbReference type="RefSeq" id="WP_140473692.1">
    <property type="nucleotide sequence ID" value="NZ_RCZD01000008.1"/>
</dbReference>
<organism evidence="1 2">
    <name type="scientific">Ewingella americana</name>
    <dbReference type="NCBI Taxonomy" id="41202"/>
    <lineage>
        <taxon>Bacteria</taxon>
        <taxon>Pseudomonadati</taxon>
        <taxon>Pseudomonadota</taxon>
        <taxon>Gammaproteobacteria</taxon>
        <taxon>Enterobacterales</taxon>
        <taxon>Yersiniaceae</taxon>
        <taxon>Ewingella</taxon>
    </lineage>
</organism>
<proteinExistence type="predicted"/>
<accession>A0A502GG39</accession>
<dbReference type="Pfam" id="PF20137">
    <property type="entry name" value="BubE"/>
    <property type="match status" value="1"/>
</dbReference>
<keyword evidence="1" id="KW-0503">Monooxygenase</keyword>
<dbReference type="OrthoDB" id="5196042at2"/>
<gene>
    <name evidence="1" type="ORF">EAH77_15480</name>
</gene>
<sequence>MSEEVIHKINDDTVVFHCPGCGRNHQVQIGTGTGPRWGWNHNNVNPTFSPSILASWSEPSDNEEEFMDSSKDKQLICHSFVNDGSIQFLNDCTHDKAGQTAQIPKWIV</sequence>
<dbReference type="GO" id="GO:0004497">
    <property type="term" value="F:monooxygenase activity"/>
    <property type="evidence" value="ECO:0007669"/>
    <property type="project" value="UniProtKB-KW"/>
</dbReference>
<dbReference type="Proteomes" id="UP000317663">
    <property type="component" value="Unassembled WGS sequence"/>
</dbReference>